<dbReference type="GO" id="GO:0019706">
    <property type="term" value="F:protein-cysteine S-palmitoyltransferase activity"/>
    <property type="evidence" value="ECO:0007669"/>
    <property type="project" value="UniProtKB-EC"/>
</dbReference>
<evidence type="ECO:0000256" key="7">
    <source>
        <dbReference type="RuleBase" id="RU079119"/>
    </source>
</evidence>
<evidence type="ECO:0000256" key="6">
    <source>
        <dbReference type="ARBA" id="ARBA00023315"/>
    </source>
</evidence>
<feature type="domain" description="Palmitoyltransferase DHHC" evidence="8">
    <location>
        <begin position="122"/>
        <end position="262"/>
    </location>
</feature>
<reference evidence="9" key="3">
    <citation type="submission" date="2023-05" db="EMBL/GenBank/DDBJ databases">
        <authorList>
            <person name="Smith C.H."/>
        </authorList>
    </citation>
    <scope>NUCLEOTIDE SEQUENCE</scope>
    <source>
        <strain evidence="9">CHS0354</strain>
        <tissue evidence="9">Mantle</tissue>
    </source>
</reference>
<dbReference type="InterPro" id="IPR039859">
    <property type="entry name" value="PFA4/ZDH16/20/ERF2-like"/>
</dbReference>
<dbReference type="PANTHER" id="PTHR12246">
    <property type="entry name" value="PALMITOYLTRANSFERASE ZDHHC16"/>
    <property type="match status" value="1"/>
</dbReference>
<sequence>MGWAKISIDHDGSEHRGFIAAHSRSLVSLMHLVGVVYILVFCSAVFLMEICLTLPYMKQYYHNTSSFKTFLSYYIYISIITNYLLILTHQKKSHFSSDHLTELPFRAGNDFQKQHDVPLDWTKCKHCNIHVPLRTRHCSVCRVCTLKKDHHCYFTACCVGFYNQKYFIIFSFYGIVGGTFALYHLIFFLNSSYAPFLSVQIYKYFLPYAFMSVLFGYTSFFELLLVMFLFLHVSSTAASTYYFLWQMFLIFRNQTSYEFLKRTRTVDMTVSEHLQSVFGPYWLISFLVPVPFLLNKGDGMHWPCKKSL</sequence>
<evidence type="ECO:0000259" key="8">
    <source>
        <dbReference type="Pfam" id="PF01529"/>
    </source>
</evidence>
<feature type="transmembrane region" description="Helical" evidence="7">
    <location>
        <begin position="278"/>
        <end position="295"/>
    </location>
</feature>
<feature type="transmembrane region" description="Helical" evidence="7">
    <location>
        <begin position="70"/>
        <end position="87"/>
    </location>
</feature>
<evidence type="ECO:0000256" key="3">
    <source>
        <dbReference type="ARBA" id="ARBA00022692"/>
    </source>
</evidence>
<dbReference type="GO" id="GO:0016020">
    <property type="term" value="C:membrane"/>
    <property type="evidence" value="ECO:0007669"/>
    <property type="project" value="UniProtKB-SubCell"/>
</dbReference>
<accession>A0AAE0RRK8</accession>
<keyword evidence="3 7" id="KW-0812">Transmembrane</keyword>
<keyword evidence="10" id="KW-1185">Reference proteome</keyword>
<reference evidence="9" key="1">
    <citation type="journal article" date="2021" name="Genome Biol. Evol.">
        <title>A High-Quality Reference Genome for a Parasitic Bivalve with Doubly Uniparental Inheritance (Bivalvia: Unionida).</title>
        <authorList>
            <person name="Smith C.H."/>
        </authorList>
    </citation>
    <scope>NUCLEOTIDE SEQUENCE</scope>
    <source>
        <strain evidence="9">CHS0354</strain>
    </source>
</reference>
<feature type="transmembrane region" description="Helical" evidence="7">
    <location>
        <begin position="26"/>
        <end position="50"/>
    </location>
</feature>
<dbReference type="Proteomes" id="UP001195483">
    <property type="component" value="Unassembled WGS sequence"/>
</dbReference>
<comment type="similarity">
    <text evidence="7">Belongs to the DHHC palmitoyltransferase family.</text>
</comment>
<proteinExistence type="inferred from homology"/>
<evidence type="ECO:0000256" key="5">
    <source>
        <dbReference type="ARBA" id="ARBA00023136"/>
    </source>
</evidence>
<feature type="transmembrane region" description="Helical" evidence="7">
    <location>
        <begin position="224"/>
        <end position="244"/>
    </location>
</feature>
<evidence type="ECO:0000313" key="10">
    <source>
        <dbReference type="Proteomes" id="UP001195483"/>
    </source>
</evidence>
<keyword evidence="2 7" id="KW-0808">Transferase</keyword>
<feature type="transmembrane region" description="Helical" evidence="7">
    <location>
        <begin position="201"/>
        <end position="217"/>
    </location>
</feature>
<feature type="transmembrane region" description="Helical" evidence="7">
    <location>
        <begin position="166"/>
        <end position="189"/>
    </location>
</feature>
<evidence type="ECO:0000313" key="9">
    <source>
        <dbReference type="EMBL" id="KAK3578256.1"/>
    </source>
</evidence>
<keyword evidence="4 7" id="KW-1133">Transmembrane helix</keyword>
<gene>
    <name evidence="9" type="ORF">CHS0354_011579</name>
</gene>
<comment type="subcellular location">
    <subcellularLocation>
        <location evidence="1">Membrane</location>
        <topology evidence="1">Multi-pass membrane protein</topology>
    </subcellularLocation>
</comment>
<dbReference type="InterPro" id="IPR001594">
    <property type="entry name" value="Palmitoyltrfase_DHHC"/>
</dbReference>
<comment type="catalytic activity">
    <reaction evidence="7">
        <text>L-cysteinyl-[protein] + hexadecanoyl-CoA = S-hexadecanoyl-L-cysteinyl-[protein] + CoA</text>
        <dbReference type="Rhea" id="RHEA:36683"/>
        <dbReference type="Rhea" id="RHEA-COMP:10131"/>
        <dbReference type="Rhea" id="RHEA-COMP:11032"/>
        <dbReference type="ChEBI" id="CHEBI:29950"/>
        <dbReference type="ChEBI" id="CHEBI:57287"/>
        <dbReference type="ChEBI" id="CHEBI:57379"/>
        <dbReference type="ChEBI" id="CHEBI:74151"/>
        <dbReference type="EC" id="2.3.1.225"/>
    </reaction>
</comment>
<dbReference type="Pfam" id="PF01529">
    <property type="entry name" value="DHHC"/>
    <property type="match status" value="1"/>
</dbReference>
<evidence type="ECO:0000256" key="2">
    <source>
        <dbReference type="ARBA" id="ARBA00022679"/>
    </source>
</evidence>
<reference evidence="9" key="2">
    <citation type="journal article" date="2021" name="Genome Biol. Evol.">
        <title>Developing a high-quality reference genome for a parasitic bivalve with doubly uniparental inheritance (Bivalvia: Unionida).</title>
        <authorList>
            <person name="Smith C.H."/>
        </authorList>
    </citation>
    <scope>NUCLEOTIDE SEQUENCE</scope>
    <source>
        <strain evidence="9">CHS0354</strain>
        <tissue evidence="9">Mantle</tissue>
    </source>
</reference>
<keyword evidence="5 7" id="KW-0472">Membrane</keyword>
<keyword evidence="6 7" id="KW-0012">Acyltransferase</keyword>
<organism evidence="9 10">
    <name type="scientific">Potamilus streckersoni</name>
    <dbReference type="NCBI Taxonomy" id="2493646"/>
    <lineage>
        <taxon>Eukaryota</taxon>
        <taxon>Metazoa</taxon>
        <taxon>Spiralia</taxon>
        <taxon>Lophotrochozoa</taxon>
        <taxon>Mollusca</taxon>
        <taxon>Bivalvia</taxon>
        <taxon>Autobranchia</taxon>
        <taxon>Heteroconchia</taxon>
        <taxon>Palaeoheterodonta</taxon>
        <taxon>Unionida</taxon>
        <taxon>Unionoidea</taxon>
        <taxon>Unionidae</taxon>
        <taxon>Ambleminae</taxon>
        <taxon>Lampsilini</taxon>
        <taxon>Potamilus</taxon>
    </lineage>
</organism>
<evidence type="ECO:0000256" key="1">
    <source>
        <dbReference type="ARBA" id="ARBA00004141"/>
    </source>
</evidence>
<protein>
    <recommendedName>
        <fullName evidence="7">Palmitoyltransferase</fullName>
        <ecNumber evidence="7">2.3.1.225</ecNumber>
    </recommendedName>
</protein>
<dbReference type="EMBL" id="JAEAOA010000709">
    <property type="protein sequence ID" value="KAK3578256.1"/>
    <property type="molecule type" value="Genomic_DNA"/>
</dbReference>
<dbReference type="EC" id="2.3.1.225" evidence="7"/>
<name>A0AAE0RRK8_9BIVA</name>
<evidence type="ECO:0000256" key="4">
    <source>
        <dbReference type="ARBA" id="ARBA00022989"/>
    </source>
</evidence>
<dbReference type="AlphaFoldDB" id="A0AAE0RRK8"/>
<dbReference type="PROSITE" id="PS50216">
    <property type="entry name" value="DHHC"/>
    <property type="match status" value="1"/>
</dbReference>
<comment type="caution">
    <text evidence="9">The sequence shown here is derived from an EMBL/GenBank/DDBJ whole genome shotgun (WGS) entry which is preliminary data.</text>
</comment>
<comment type="domain">
    <text evidence="7">The DHHC domain is required for palmitoyltransferase activity.</text>
</comment>